<keyword evidence="8" id="KW-1185">Reference proteome</keyword>
<keyword evidence="3 6" id="KW-0812">Transmembrane</keyword>
<sequence length="252" mass="25307">MDLPTAVGLFLLAFAVGTYGSIIGAGGGFLMVAGLVLLFDLTGATAVGTSIVTTLAIQLTGAYTYDRKGLVDRPTAMWFVLGSMPVALLSAVVVADRVPQESFEVLIGVFLLVLAGFVVFTPRPDVPPGKARAPRRVALATSGSAMGVLSGGLGVGAGLVTVPLLGWLQRLPAHRAAATTTMIGSMSGLAAAAGHAAVGNPRWSHLPFLITGAVIGGRLGSSSAGRLSERTVLALLAAGLVGAGVPLLVNAL</sequence>
<dbReference type="PANTHER" id="PTHR43701:SF2">
    <property type="entry name" value="MEMBRANE TRANSPORTER PROTEIN YJNA-RELATED"/>
    <property type="match status" value="1"/>
</dbReference>
<feature type="transmembrane region" description="Helical" evidence="6">
    <location>
        <begin position="232"/>
        <end position="249"/>
    </location>
</feature>
<keyword evidence="4 6" id="KW-1133">Transmembrane helix</keyword>
<dbReference type="GO" id="GO:0005886">
    <property type="term" value="C:plasma membrane"/>
    <property type="evidence" value="ECO:0007669"/>
    <property type="project" value="UniProtKB-SubCell"/>
</dbReference>
<evidence type="ECO:0000256" key="6">
    <source>
        <dbReference type="RuleBase" id="RU363041"/>
    </source>
</evidence>
<dbReference type="PANTHER" id="PTHR43701">
    <property type="entry name" value="MEMBRANE TRANSPORTER PROTEIN MJ0441-RELATED"/>
    <property type="match status" value="1"/>
</dbReference>
<dbReference type="InterPro" id="IPR051598">
    <property type="entry name" value="TSUP/Inactive_protease-like"/>
</dbReference>
<comment type="similarity">
    <text evidence="2 6">Belongs to the 4-toluene sulfonate uptake permease (TSUP) (TC 2.A.102) family.</text>
</comment>
<dbReference type="Proteomes" id="UP000011863">
    <property type="component" value="Chromosome"/>
</dbReference>
<evidence type="ECO:0000256" key="5">
    <source>
        <dbReference type="ARBA" id="ARBA00023136"/>
    </source>
</evidence>
<comment type="subcellular location">
    <subcellularLocation>
        <location evidence="6">Cell membrane</location>
        <topology evidence="6">Multi-pass membrane protein</topology>
    </subcellularLocation>
    <subcellularLocation>
        <location evidence="1">Membrane</location>
        <topology evidence="1">Multi-pass membrane protein</topology>
    </subcellularLocation>
</comment>
<feature type="transmembrane region" description="Helical" evidence="6">
    <location>
        <begin position="140"/>
        <end position="165"/>
    </location>
</feature>
<dbReference type="OrthoDB" id="10020104at2"/>
<evidence type="ECO:0000256" key="4">
    <source>
        <dbReference type="ARBA" id="ARBA00022989"/>
    </source>
</evidence>
<gene>
    <name evidence="7" type="ORF">YM304_29170</name>
</gene>
<protein>
    <recommendedName>
        <fullName evidence="6">Probable membrane transporter protein</fullName>
    </recommendedName>
</protein>
<keyword evidence="6" id="KW-1003">Cell membrane</keyword>
<feature type="transmembrane region" description="Helical" evidence="6">
    <location>
        <begin position="102"/>
        <end position="120"/>
    </location>
</feature>
<organism evidence="7 8">
    <name type="scientific">Ilumatobacter coccineus (strain NBRC 103263 / KCTC 29153 / YM16-304)</name>
    <dbReference type="NCBI Taxonomy" id="1313172"/>
    <lineage>
        <taxon>Bacteria</taxon>
        <taxon>Bacillati</taxon>
        <taxon>Actinomycetota</taxon>
        <taxon>Acidimicrobiia</taxon>
        <taxon>Acidimicrobiales</taxon>
        <taxon>Ilumatobacteraceae</taxon>
        <taxon>Ilumatobacter</taxon>
    </lineage>
</organism>
<evidence type="ECO:0000313" key="8">
    <source>
        <dbReference type="Proteomes" id="UP000011863"/>
    </source>
</evidence>
<accession>A0A6C7E9V1</accession>
<evidence type="ECO:0000256" key="2">
    <source>
        <dbReference type="ARBA" id="ARBA00009142"/>
    </source>
</evidence>
<proteinExistence type="inferred from homology"/>
<keyword evidence="5 6" id="KW-0472">Membrane</keyword>
<name>A0A6C7E9V1_ILUCY</name>
<dbReference type="InterPro" id="IPR002781">
    <property type="entry name" value="TM_pro_TauE-like"/>
</dbReference>
<dbReference type="RefSeq" id="WP_015442478.1">
    <property type="nucleotide sequence ID" value="NC_020520.1"/>
</dbReference>
<evidence type="ECO:0000256" key="1">
    <source>
        <dbReference type="ARBA" id="ARBA00004141"/>
    </source>
</evidence>
<dbReference type="KEGG" id="aym:YM304_29170"/>
<dbReference type="EMBL" id="AP012057">
    <property type="protein sequence ID" value="BAN03231.1"/>
    <property type="molecule type" value="Genomic_DNA"/>
</dbReference>
<evidence type="ECO:0000256" key="3">
    <source>
        <dbReference type="ARBA" id="ARBA00022692"/>
    </source>
</evidence>
<dbReference type="AlphaFoldDB" id="A0A6C7E9V1"/>
<feature type="transmembrane region" description="Helical" evidence="6">
    <location>
        <begin position="6"/>
        <end position="39"/>
    </location>
</feature>
<feature type="transmembrane region" description="Helical" evidence="6">
    <location>
        <begin position="77"/>
        <end position="95"/>
    </location>
</feature>
<reference evidence="7 8" key="1">
    <citation type="journal article" date="2013" name="Int. J. Syst. Evol. Microbiol.">
        <title>Ilumatobacter nonamiense sp. nov. and Ilumatobacter coccineum sp. nov., isolated from seashore sand.</title>
        <authorList>
            <person name="Matsumoto A."/>
            <person name="Kasai H."/>
            <person name="Matsuo Y."/>
            <person name="Shizuri Y."/>
            <person name="Ichikawa N."/>
            <person name="Fujita N."/>
            <person name="Omura S."/>
            <person name="Takahashi Y."/>
        </authorList>
    </citation>
    <scope>NUCLEOTIDE SEQUENCE [LARGE SCALE GENOMIC DNA]</scope>
    <source>
        <strain evidence="8">NBRC 103263 / KCTC 29153 / YM16-304</strain>
    </source>
</reference>
<evidence type="ECO:0000313" key="7">
    <source>
        <dbReference type="EMBL" id="BAN03231.1"/>
    </source>
</evidence>
<dbReference type="Pfam" id="PF01925">
    <property type="entry name" value="TauE"/>
    <property type="match status" value="1"/>
</dbReference>